<gene>
    <name evidence="6" type="ORF">UT11_C0034G0008</name>
</gene>
<dbReference type="Pfam" id="PF00005">
    <property type="entry name" value="ABC_tran"/>
    <property type="match status" value="1"/>
</dbReference>
<dbReference type="InterPro" id="IPR050153">
    <property type="entry name" value="Metal_Ion_Import_ABC"/>
</dbReference>
<dbReference type="InterPro" id="IPR003439">
    <property type="entry name" value="ABC_transporter-like_ATP-bd"/>
</dbReference>
<dbReference type="InterPro" id="IPR003593">
    <property type="entry name" value="AAA+_ATPase"/>
</dbReference>
<dbReference type="SUPFAM" id="SSF52540">
    <property type="entry name" value="P-loop containing nucleoside triphosphate hydrolases"/>
    <property type="match status" value="1"/>
</dbReference>
<reference evidence="6 7" key="1">
    <citation type="journal article" date="2015" name="Nature">
        <title>rRNA introns, odd ribosomes, and small enigmatic genomes across a large radiation of phyla.</title>
        <authorList>
            <person name="Brown C.T."/>
            <person name="Hug L.A."/>
            <person name="Thomas B.C."/>
            <person name="Sharon I."/>
            <person name="Castelle C.J."/>
            <person name="Singh A."/>
            <person name="Wilkins M.J."/>
            <person name="Williams K.H."/>
            <person name="Banfield J.F."/>
        </authorList>
    </citation>
    <scope>NUCLEOTIDE SEQUENCE [LARGE SCALE GENOMIC DNA]</scope>
</reference>
<evidence type="ECO:0000313" key="7">
    <source>
        <dbReference type="Proteomes" id="UP000033934"/>
    </source>
</evidence>
<sequence>MPNILEIDNLTANYGTTQVLNNISFNVENSDFVGLAGPNGAGKTTLVKVILGLIPIVSGSIKIFGKSINTFNEWGSIGYLPQKSSTINALFPATVSEVIGLGLLSQSKWPKIINNQDQQKISQVLKELEITNLRDKMLSELSGGQQQKVLLARALVSKPKLLIFDEPSTALDPESRESFFQLLQNLNTKEKIAIILITHDTGFVGQYAEKLLYIDKSLIYFGKFSEFCQSDKMNNYFGKYEQHLICHQHE</sequence>
<name>A0A0G0LBF5_9BACT</name>
<dbReference type="InterPro" id="IPR027417">
    <property type="entry name" value="P-loop_NTPase"/>
</dbReference>
<protein>
    <submittedName>
        <fullName evidence="6">ABC-type Mn/Zn transport system ATPase component</fullName>
    </submittedName>
</protein>
<dbReference type="CDD" id="cd03235">
    <property type="entry name" value="ABC_Metallic_Cations"/>
    <property type="match status" value="1"/>
</dbReference>
<dbReference type="SMART" id="SM00382">
    <property type="entry name" value="AAA"/>
    <property type="match status" value="1"/>
</dbReference>
<proteinExistence type="inferred from homology"/>
<evidence type="ECO:0000256" key="3">
    <source>
        <dbReference type="ARBA" id="ARBA00022741"/>
    </source>
</evidence>
<dbReference type="PANTHER" id="PTHR42734:SF17">
    <property type="entry name" value="METAL TRANSPORT SYSTEM ATP-BINDING PROTEIN TM_0124-RELATED"/>
    <property type="match status" value="1"/>
</dbReference>
<dbReference type="InterPro" id="IPR017871">
    <property type="entry name" value="ABC_transporter-like_CS"/>
</dbReference>
<dbReference type="AlphaFoldDB" id="A0A0G0LBF5"/>
<dbReference type="FunFam" id="3.40.50.300:FF:000134">
    <property type="entry name" value="Iron-enterobactin ABC transporter ATP-binding protein"/>
    <property type="match status" value="1"/>
</dbReference>
<keyword evidence="3" id="KW-0547">Nucleotide-binding</keyword>
<dbReference type="Gene3D" id="3.40.50.300">
    <property type="entry name" value="P-loop containing nucleotide triphosphate hydrolases"/>
    <property type="match status" value="1"/>
</dbReference>
<evidence type="ECO:0000256" key="2">
    <source>
        <dbReference type="ARBA" id="ARBA00022448"/>
    </source>
</evidence>
<comment type="similarity">
    <text evidence="1">Belongs to the ABC transporter superfamily.</text>
</comment>
<accession>A0A0G0LBF5</accession>
<keyword evidence="2" id="KW-0813">Transport</keyword>
<dbReference type="EMBL" id="LBVO01000034">
    <property type="protein sequence ID" value="KKQ88332.1"/>
    <property type="molecule type" value="Genomic_DNA"/>
</dbReference>
<keyword evidence="4" id="KW-0067">ATP-binding</keyword>
<evidence type="ECO:0000256" key="4">
    <source>
        <dbReference type="ARBA" id="ARBA00022840"/>
    </source>
</evidence>
<dbReference type="PROSITE" id="PS50893">
    <property type="entry name" value="ABC_TRANSPORTER_2"/>
    <property type="match status" value="1"/>
</dbReference>
<evidence type="ECO:0000259" key="5">
    <source>
        <dbReference type="PROSITE" id="PS50893"/>
    </source>
</evidence>
<dbReference type="GO" id="GO:0016887">
    <property type="term" value="F:ATP hydrolysis activity"/>
    <property type="evidence" value="ECO:0007669"/>
    <property type="project" value="InterPro"/>
</dbReference>
<feature type="domain" description="ABC transporter" evidence="5">
    <location>
        <begin position="5"/>
        <end position="241"/>
    </location>
</feature>
<dbReference type="PANTHER" id="PTHR42734">
    <property type="entry name" value="METAL TRANSPORT SYSTEM ATP-BINDING PROTEIN TM_0124-RELATED"/>
    <property type="match status" value="1"/>
</dbReference>
<dbReference type="PROSITE" id="PS00211">
    <property type="entry name" value="ABC_TRANSPORTER_1"/>
    <property type="match status" value="1"/>
</dbReference>
<evidence type="ECO:0000256" key="1">
    <source>
        <dbReference type="ARBA" id="ARBA00005417"/>
    </source>
</evidence>
<dbReference type="Proteomes" id="UP000033934">
    <property type="component" value="Unassembled WGS sequence"/>
</dbReference>
<dbReference type="GO" id="GO:0005524">
    <property type="term" value="F:ATP binding"/>
    <property type="evidence" value="ECO:0007669"/>
    <property type="project" value="UniProtKB-KW"/>
</dbReference>
<evidence type="ECO:0000313" key="6">
    <source>
        <dbReference type="EMBL" id="KKQ88332.1"/>
    </source>
</evidence>
<organism evidence="6 7">
    <name type="scientific">Berkelbacteria bacterium GW2011_GWA2_38_9</name>
    <dbReference type="NCBI Taxonomy" id="1618334"/>
    <lineage>
        <taxon>Bacteria</taxon>
        <taxon>Candidatus Berkelbacteria</taxon>
    </lineage>
</organism>
<comment type="caution">
    <text evidence="6">The sequence shown here is derived from an EMBL/GenBank/DDBJ whole genome shotgun (WGS) entry which is preliminary data.</text>
</comment>